<evidence type="ECO:0000313" key="2">
    <source>
        <dbReference type="Proteomes" id="UP000678276"/>
    </source>
</evidence>
<comment type="caution">
    <text evidence="1">The sequence shown here is derived from an EMBL/GenBank/DDBJ whole genome shotgun (WGS) entry which is preliminary data.</text>
</comment>
<reference evidence="1 2" key="1">
    <citation type="submission" date="2021-04" db="EMBL/GenBank/DDBJ databases">
        <title>Whole genome sequence of Jiella sp. KSK16Y-1.</title>
        <authorList>
            <person name="Tuo L."/>
        </authorList>
    </citation>
    <scope>NUCLEOTIDE SEQUENCE [LARGE SCALE GENOMIC DNA]</scope>
    <source>
        <strain evidence="1 2">KSK16Y-1</strain>
    </source>
</reference>
<evidence type="ECO:0000313" key="1">
    <source>
        <dbReference type="EMBL" id="MBP0614321.1"/>
    </source>
</evidence>
<gene>
    <name evidence="1" type="ORF">J6595_01800</name>
</gene>
<organism evidence="1 2">
    <name type="scientific">Jiella mangrovi</name>
    <dbReference type="NCBI Taxonomy" id="2821407"/>
    <lineage>
        <taxon>Bacteria</taxon>
        <taxon>Pseudomonadati</taxon>
        <taxon>Pseudomonadota</taxon>
        <taxon>Alphaproteobacteria</taxon>
        <taxon>Hyphomicrobiales</taxon>
        <taxon>Aurantimonadaceae</taxon>
        <taxon>Jiella</taxon>
    </lineage>
</organism>
<dbReference type="Proteomes" id="UP000678276">
    <property type="component" value="Unassembled WGS sequence"/>
</dbReference>
<proteinExistence type="predicted"/>
<accession>A0ABS4BC34</accession>
<sequence>MRIRLTRKKGAGPIDAAGKIGQDGKKIFSHAQRETNALGNLVTACCAAMISQAGAVSMILCAGAEMSWNGTAIQPEG</sequence>
<name>A0ABS4BC34_9HYPH</name>
<protein>
    <submittedName>
        <fullName evidence="1">Uncharacterized protein</fullName>
    </submittedName>
</protein>
<dbReference type="EMBL" id="JAGJCF010000001">
    <property type="protein sequence ID" value="MBP0614321.1"/>
    <property type="molecule type" value="Genomic_DNA"/>
</dbReference>
<dbReference type="RefSeq" id="WP_209592732.1">
    <property type="nucleotide sequence ID" value="NZ_JAGJCF010000001.1"/>
</dbReference>
<keyword evidence="2" id="KW-1185">Reference proteome</keyword>